<evidence type="ECO:0000256" key="7">
    <source>
        <dbReference type="ARBA" id="ARBA00038043"/>
    </source>
</evidence>
<keyword evidence="4" id="KW-0732">Signal</keyword>
<dbReference type="Gene3D" id="3.80.10.10">
    <property type="entry name" value="Ribonuclease Inhibitor"/>
    <property type="match status" value="3"/>
</dbReference>
<evidence type="ECO:0000256" key="6">
    <source>
        <dbReference type="ARBA" id="ARBA00023136"/>
    </source>
</evidence>
<dbReference type="FunFam" id="3.80.10.10:FF:000383">
    <property type="entry name" value="Leucine-rich repeat receptor protein kinase EMS1"/>
    <property type="match status" value="1"/>
</dbReference>
<proteinExistence type="inferred from homology"/>
<evidence type="ECO:0000256" key="1">
    <source>
        <dbReference type="ARBA" id="ARBA00004196"/>
    </source>
</evidence>
<sequence length="351" mass="37990">MDKVRKQCTTGDSKKWKVNISLQHMGRTAYDQEGIATENWVTALVRLSRAKMTDVLDLLVEKAIEVFVTGPGTGSTAAAKLLETEAQALLKWKDSLQSHSLNSWTSTNSTPRNWFGITCNNGGTSGTTLTEINLSGAGLEGNLDALDFSSLPGLVRFNLSMNALYGTVPPSLGTLSKLTSLSLYQNQFSGSIPLSLTNLSLLTKIDLSANNLTGEISPRFLTSWTKLISLELQENNLTGAIPSEIGLLSNIQKVRLFENQLNGSIPPEMGDLKNLVELGLHKNELSGTIPVLLCNLTQLTQLFLYENQLSGSIPREIGNLINLNVLDMSSNFLSGPIPSTIGNLTNLTTSH</sequence>
<evidence type="ECO:0000259" key="8">
    <source>
        <dbReference type="Pfam" id="PF08263"/>
    </source>
</evidence>
<dbReference type="FunFam" id="3.80.10.10:FF:000400">
    <property type="entry name" value="Nuclear pore complex protein NUP107"/>
    <property type="match status" value="1"/>
</dbReference>
<evidence type="ECO:0000313" key="9">
    <source>
        <dbReference type="EMBL" id="KAK1290859.1"/>
    </source>
</evidence>
<dbReference type="SUPFAM" id="SSF52058">
    <property type="entry name" value="L domain-like"/>
    <property type="match status" value="1"/>
</dbReference>
<evidence type="ECO:0000256" key="5">
    <source>
        <dbReference type="ARBA" id="ARBA00022737"/>
    </source>
</evidence>
<keyword evidence="3" id="KW-0433">Leucine-rich repeat</keyword>
<dbReference type="EMBL" id="JAUJYO010000018">
    <property type="protein sequence ID" value="KAK1290859.1"/>
    <property type="molecule type" value="Genomic_DNA"/>
</dbReference>
<organism evidence="9 10">
    <name type="scientific">Acorus calamus</name>
    <name type="common">Sweet flag</name>
    <dbReference type="NCBI Taxonomy" id="4465"/>
    <lineage>
        <taxon>Eukaryota</taxon>
        <taxon>Viridiplantae</taxon>
        <taxon>Streptophyta</taxon>
        <taxon>Embryophyta</taxon>
        <taxon>Tracheophyta</taxon>
        <taxon>Spermatophyta</taxon>
        <taxon>Magnoliopsida</taxon>
        <taxon>Liliopsida</taxon>
        <taxon>Acoraceae</taxon>
        <taxon>Acorus</taxon>
    </lineage>
</organism>
<evidence type="ECO:0000313" key="10">
    <source>
        <dbReference type="Proteomes" id="UP001180020"/>
    </source>
</evidence>
<dbReference type="Pfam" id="PF08263">
    <property type="entry name" value="LRRNT_2"/>
    <property type="match status" value="1"/>
</dbReference>
<comment type="subcellular location">
    <subcellularLocation>
        <location evidence="1">Cell envelope</location>
    </subcellularLocation>
    <subcellularLocation>
        <location evidence="2">Membrane</location>
    </subcellularLocation>
</comment>
<comment type="caution">
    <text evidence="9">The sequence shown here is derived from an EMBL/GenBank/DDBJ whole genome shotgun (WGS) entry which is preliminary data.</text>
</comment>
<dbReference type="InterPro" id="IPR032675">
    <property type="entry name" value="LRR_dom_sf"/>
</dbReference>
<dbReference type="GO" id="GO:0016020">
    <property type="term" value="C:membrane"/>
    <property type="evidence" value="ECO:0007669"/>
    <property type="project" value="UniProtKB-SubCell"/>
</dbReference>
<dbReference type="PANTHER" id="PTHR48059">
    <property type="entry name" value="POLYGALACTURONASE INHIBITOR 1"/>
    <property type="match status" value="1"/>
</dbReference>
<gene>
    <name evidence="9" type="ORF">QJS10_CPB18g01995</name>
</gene>
<name>A0AAV9CQ65_ACOCL</name>
<reference evidence="9" key="1">
    <citation type="journal article" date="2023" name="Nat. Commun.">
        <title>Diploid and tetraploid genomes of Acorus and the evolution of monocots.</title>
        <authorList>
            <person name="Ma L."/>
            <person name="Liu K.W."/>
            <person name="Li Z."/>
            <person name="Hsiao Y.Y."/>
            <person name="Qi Y."/>
            <person name="Fu T."/>
            <person name="Tang G.D."/>
            <person name="Zhang D."/>
            <person name="Sun W.H."/>
            <person name="Liu D.K."/>
            <person name="Li Y."/>
            <person name="Chen G.Z."/>
            <person name="Liu X.D."/>
            <person name="Liao X.Y."/>
            <person name="Jiang Y.T."/>
            <person name="Yu X."/>
            <person name="Hao Y."/>
            <person name="Huang J."/>
            <person name="Zhao X.W."/>
            <person name="Ke S."/>
            <person name="Chen Y.Y."/>
            <person name="Wu W.L."/>
            <person name="Hsu J.L."/>
            <person name="Lin Y.F."/>
            <person name="Huang M.D."/>
            <person name="Li C.Y."/>
            <person name="Huang L."/>
            <person name="Wang Z.W."/>
            <person name="Zhao X."/>
            <person name="Zhong W.Y."/>
            <person name="Peng D.H."/>
            <person name="Ahmad S."/>
            <person name="Lan S."/>
            <person name="Zhang J.S."/>
            <person name="Tsai W.C."/>
            <person name="Van de Peer Y."/>
            <person name="Liu Z.J."/>
        </authorList>
    </citation>
    <scope>NUCLEOTIDE SEQUENCE</scope>
    <source>
        <strain evidence="9">CP</strain>
    </source>
</reference>
<keyword evidence="6" id="KW-0472">Membrane</keyword>
<comment type="similarity">
    <text evidence="7">Belongs to the polygalacturonase-inhibiting protein family.</text>
</comment>
<reference evidence="9" key="2">
    <citation type="submission" date="2023-06" db="EMBL/GenBank/DDBJ databases">
        <authorList>
            <person name="Ma L."/>
            <person name="Liu K.-W."/>
            <person name="Li Z."/>
            <person name="Hsiao Y.-Y."/>
            <person name="Qi Y."/>
            <person name="Fu T."/>
            <person name="Tang G."/>
            <person name="Zhang D."/>
            <person name="Sun W.-H."/>
            <person name="Liu D.-K."/>
            <person name="Li Y."/>
            <person name="Chen G.-Z."/>
            <person name="Liu X.-D."/>
            <person name="Liao X.-Y."/>
            <person name="Jiang Y.-T."/>
            <person name="Yu X."/>
            <person name="Hao Y."/>
            <person name="Huang J."/>
            <person name="Zhao X.-W."/>
            <person name="Ke S."/>
            <person name="Chen Y.-Y."/>
            <person name="Wu W.-L."/>
            <person name="Hsu J.-L."/>
            <person name="Lin Y.-F."/>
            <person name="Huang M.-D."/>
            <person name="Li C.-Y."/>
            <person name="Huang L."/>
            <person name="Wang Z.-W."/>
            <person name="Zhao X."/>
            <person name="Zhong W.-Y."/>
            <person name="Peng D.-H."/>
            <person name="Ahmad S."/>
            <person name="Lan S."/>
            <person name="Zhang J.-S."/>
            <person name="Tsai W.-C."/>
            <person name="Van De Peer Y."/>
            <person name="Liu Z.-J."/>
        </authorList>
    </citation>
    <scope>NUCLEOTIDE SEQUENCE</scope>
    <source>
        <strain evidence="9">CP</strain>
        <tissue evidence="9">Leaves</tissue>
    </source>
</reference>
<dbReference type="Proteomes" id="UP001180020">
    <property type="component" value="Unassembled WGS sequence"/>
</dbReference>
<evidence type="ECO:0000256" key="2">
    <source>
        <dbReference type="ARBA" id="ARBA00004370"/>
    </source>
</evidence>
<evidence type="ECO:0000256" key="4">
    <source>
        <dbReference type="ARBA" id="ARBA00022729"/>
    </source>
</evidence>
<accession>A0AAV9CQ65</accession>
<dbReference type="PANTHER" id="PTHR48059:SF30">
    <property type="entry name" value="OS06G0587000 PROTEIN"/>
    <property type="match status" value="1"/>
</dbReference>
<dbReference type="InterPro" id="IPR001611">
    <property type="entry name" value="Leu-rich_rpt"/>
</dbReference>
<keyword evidence="10" id="KW-1185">Reference proteome</keyword>
<dbReference type="InterPro" id="IPR013210">
    <property type="entry name" value="LRR_N_plant-typ"/>
</dbReference>
<evidence type="ECO:0000256" key="3">
    <source>
        <dbReference type="ARBA" id="ARBA00022614"/>
    </source>
</evidence>
<feature type="domain" description="Leucine-rich repeat-containing N-terminal plant-type" evidence="8">
    <location>
        <begin position="83"/>
        <end position="120"/>
    </location>
</feature>
<dbReference type="AlphaFoldDB" id="A0AAV9CQ65"/>
<dbReference type="Pfam" id="PF00560">
    <property type="entry name" value="LRR_1"/>
    <property type="match status" value="6"/>
</dbReference>
<dbReference type="InterPro" id="IPR051848">
    <property type="entry name" value="PGIP"/>
</dbReference>
<keyword evidence="5" id="KW-0677">Repeat</keyword>
<protein>
    <recommendedName>
        <fullName evidence="8">Leucine-rich repeat-containing N-terminal plant-type domain-containing protein</fullName>
    </recommendedName>
</protein>